<evidence type="ECO:0000313" key="2">
    <source>
        <dbReference type="Proteomes" id="UP000185812"/>
    </source>
</evidence>
<gene>
    <name evidence="1" type="ORF">SAMN04488087_2130</name>
</gene>
<name>A0A1M6VV94_9BACT</name>
<reference evidence="2" key="1">
    <citation type="submission" date="2016-11" db="EMBL/GenBank/DDBJ databases">
        <authorList>
            <person name="Varghese N."/>
            <person name="Submissions S."/>
        </authorList>
    </citation>
    <scope>NUCLEOTIDE SEQUENCE [LARGE SCALE GENOMIC DNA]</scope>
    <source>
        <strain evidence="2">DSM 22212</strain>
    </source>
</reference>
<dbReference type="Proteomes" id="UP000185812">
    <property type="component" value="Unassembled WGS sequence"/>
</dbReference>
<keyword evidence="2" id="KW-1185">Reference proteome</keyword>
<dbReference type="RefSeq" id="WP_072715955.1">
    <property type="nucleotide sequence ID" value="NZ_FRAU01000007.1"/>
</dbReference>
<protein>
    <submittedName>
        <fullName evidence="1">Uncharacterized protein</fullName>
    </submittedName>
</protein>
<sequence length="116" mass="12738">MRAGLLVLSGVLLGISVPLYYQQLRPDPWRLLWSGEERQALLLVYIGSPTCGPSNDPALPALLAAMRRHLERVAVERGIAFRMVGVAISRDIRRGLQHLEKMGAFHEVAVGAAGRI</sequence>
<dbReference type="AlphaFoldDB" id="A0A1M6VV94"/>
<dbReference type="STRING" id="633813.SAMN04488087_2130"/>
<proteinExistence type="predicted"/>
<evidence type="ECO:0000313" key="1">
    <source>
        <dbReference type="EMBL" id="SHK85462.1"/>
    </source>
</evidence>
<organism evidence="1 2">
    <name type="scientific">Rhodothermus profundi</name>
    <dbReference type="NCBI Taxonomy" id="633813"/>
    <lineage>
        <taxon>Bacteria</taxon>
        <taxon>Pseudomonadati</taxon>
        <taxon>Rhodothermota</taxon>
        <taxon>Rhodothermia</taxon>
        <taxon>Rhodothermales</taxon>
        <taxon>Rhodothermaceae</taxon>
        <taxon>Rhodothermus</taxon>
    </lineage>
</organism>
<dbReference type="EMBL" id="FRAU01000007">
    <property type="protein sequence ID" value="SHK85462.1"/>
    <property type="molecule type" value="Genomic_DNA"/>
</dbReference>
<accession>A0A1M6VV94</accession>